<dbReference type="GO" id="GO:0008810">
    <property type="term" value="F:cellulase activity"/>
    <property type="evidence" value="ECO:0007669"/>
    <property type="project" value="InterPro"/>
</dbReference>
<evidence type="ECO:0000256" key="2">
    <source>
        <dbReference type="ARBA" id="ARBA00022801"/>
    </source>
</evidence>
<keyword evidence="2 8" id="KW-0378">Hydrolase</keyword>
<dbReference type="KEGG" id="rsi:Runsl_0074"/>
<dbReference type="InterPro" id="IPR014756">
    <property type="entry name" value="Ig_E-set"/>
</dbReference>
<name>A0A7U4E3N4_RUNSL</name>
<evidence type="ECO:0000256" key="5">
    <source>
        <dbReference type="ARBA" id="ARBA00023326"/>
    </source>
</evidence>
<dbReference type="SUPFAM" id="SSF48208">
    <property type="entry name" value="Six-hairpin glycosidases"/>
    <property type="match status" value="1"/>
</dbReference>
<dbReference type="InterPro" id="IPR008928">
    <property type="entry name" value="6-hairpin_glycosidase_sf"/>
</dbReference>
<dbReference type="RefSeq" id="WP_013925858.1">
    <property type="nucleotide sequence ID" value="NC_015703.1"/>
</dbReference>
<dbReference type="EMBL" id="CP002859">
    <property type="protein sequence ID" value="AEI46533.1"/>
    <property type="molecule type" value="Genomic_DNA"/>
</dbReference>
<organism evidence="8 9">
    <name type="scientific">Runella slithyformis (strain ATCC 29530 / DSM 19594 / LMG 11500 / NCIMB 11436 / LSU 4)</name>
    <dbReference type="NCBI Taxonomy" id="761193"/>
    <lineage>
        <taxon>Bacteria</taxon>
        <taxon>Pseudomonadati</taxon>
        <taxon>Bacteroidota</taxon>
        <taxon>Cytophagia</taxon>
        <taxon>Cytophagales</taxon>
        <taxon>Spirosomataceae</taxon>
        <taxon>Runella</taxon>
    </lineage>
</organism>
<evidence type="ECO:0000256" key="4">
    <source>
        <dbReference type="ARBA" id="ARBA00023295"/>
    </source>
</evidence>
<keyword evidence="5" id="KW-0624">Polysaccharide degradation</keyword>
<dbReference type="Pfam" id="PF02927">
    <property type="entry name" value="CelD_N"/>
    <property type="match status" value="1"/>
</dbReference>
<reference evidence="8 9" key="2">
    <citation type="journal article" date="2012" name="Stand. Genomic Sci.">
        <title>Complete genome sequence of the aquatic bacterium Runella slithyformis type strain (LSU 4(T)).</title>
        <authorList>
            <person name="Copeland A."/>
            <person name="Zhang X."/>
            <person name="Misra M."/>
            <person name="Lapidus A."/>
            <person name="Nolan M."/>
            <person name="Lucas S."/>
            <person name="Deshpande S."/>
            <person name="Cheng J.F."/>
            <person name="Tapia R."/>
            <person name="Goodwin L.A."/>
            <person name="Pitluck S."/>
            <person name="Liolios K."/>
            <person name="Pagani I."/>
            <person name="Ivanova N."/>
            <person name="Mikhailova N."/>
            <person name="Pati A."/>
            <person name="Chen A."/>
            <person name="Palaniappan K."/>
            <person name="Land M."/>
            <person name="Hauser L."/>
            <person name="Pan C."/>
            <person name="Jeffries C.D."/>
            <person name="Detter J.C."/>
            <person name="Brambilla E.M."/>
            <person name="Rohde M."/>
            <person name="Djao O.D."/>
            <person name="Goker M."/>
            <person name="Sikorski J."/>
            <person name="Tindall B.J."/>
            <person name="Woyke T."/>
            <person name="Bristow J."/>
            <person name="Eisen J.A."/>
            <person name="Markowitz V."/>
            <person name="Hugenholtz P."/>
            <person name="Kyrpides N.C."/>
            <person name="Klenk H.P."/>
            <person name="Mavromatis K."/>
        </authorList>
    </citation>
    <scope>NUCLEOTIDE SEQUENCE [LARGE SCALE GENOMIC DNA]</scope>
    <source>
        <strain evidence="9">ATCC 29530 / DSM 19594 / LMG 11500 / NCIMB 11436 / LSU 4</strain>
    </source>
</reference>
<dbReference type="GO" id="GO:0000272">
    <property type="term" value="P:polysaccharide catabolic process"/>
    <property type="evidence" value="ECO:0007669"/>
    <property type="project" value="UniProtKB-KW"/>
</dbReference>
<gene>
    <name evidence="8" type="ordered locus">Runsl_0074</name>
</gene>
<dbReference type="Gene3D" id="1.50.10.10">
    <property type="match status" value="1"/>
</dbReference>
<accession>A0A7U4E3N4</accession>
<dbReference type="PANTHER" id="PTHR22298">
    <property type="entry name" value="ENDO-1,4-BETA-GLUCANASE"/>
    <property type="match status" value="1"/>
</dbReference>
<evidence type="ECO:0000313" key="8">
    <source>
        <dbReference type="EMBL" id="AEI46533.1"/>
    </source>
</evidence>
<proteinExistence type="inferred from homology"/>
<reference evidence="9" key="1">
    <citation type="submission" date="2011-06" db="EMBL/GenBank/DDBJ databases">
        <title>The complete genome of chromosome of Runella slithyformis DSM 19594.</title>
        <authorList>
            <consortium name="US DOE Joint Genome Institute (JGI-PGF)"/>
            <person name="Lucas S."/>
            <person name="Han J."/>
            <person name="Lapidus A."/>
            <person name="Bruce D."/>
            <person name="Goodwin L."/>
            <person name="Pitluck S."/>
            <person name="Peters L."/>
            <person name="Kyrpides N."/>
            <person name="Mavromatis K."/>
            <person name="Ivanova N."/>
            <person name="Ovchinnikova G."/>
            <person name="Zhang X."/>
            <person name="Misra M."/>
            <person name="Detter J.C."/>
            <person name="Tapia R."/>
            <person name="Han C."/>
            <person name="Land M."/>
            <person name="Hauser L."/>
            <person name="Markowitz V."/>
            <person name="Cheng J.-F."/>
            <person name="Hugenholtz P."/>
            <person name="Woyke T."/>
            <person name="Wu D."/>
            <person name="Tindall B."/>
            <person name="Faehrich R."/>
            <person name="Brambilla E."/>
            <person name="Klenk H.-P."/>
            <person name="Eisen J.A."/>
        </authorList>
    </citation>
    <scope>NUCLEOTIDE SEQUENCE [LARGE SCALE GENOMIC DNA]</scope>
    <source>
        <strain evidence="9">ATCC 29530 / DSM 19594 / LMG 11500 / NCIMB 11436 / LSU 4</strain>
    </source>
</reference>
<dbReference type="InterPro" id="IPR013783">
    <property type="entry name" value="Ig-like_fold"/>
</dbReference>
<dbReference type="InterPro" id="IPR001701">
    <property type="entry name" value="Glyco_hydro_9"/>
</dbReference>
<sequence length="605" mass="68580">MNPAQNPGKNVFSLVAFLIIFGIVPGINAQNTAKTYIRYNQVGYLASDRKVALALSKEPLNGQFVLQNGTTKEVVFKAPLRLSQTTPWSPFAYYYELDFSGFQTPGTYQIRLENVEAPSGTFTIGRYPAYQEQLLFFMRQQRCGYNPYTDQVCHRGDGRTFFGPLKDSSYIDASGGWHDAGDQLKYLITSSNATARMLLAYEWAKDRFTDTVDDLGHARPNGIPDVLDEAKWGLDWIHKMHPAPDQLYHQVADDRDHRGFKWPHKDNADYGWGQNSYRPVYFADGKPQGAGKYKSEATGIANLAGRCAAAMAIAARIWKNDLKDPIFAEKCLKAAIELYALGKQKEGYQQGNSYSQPYRYTEDTWADDMEWGAAELYKLTKKETYRTDAKRYARLIGTTSWMEKDTAAHYQLYPYVNVGHYALYDIADAKTKAELADYYRHNLERVTNKGLKNPYGVGVPFIWCSNNLVTAFVTQAILYERMTGDKRYRAALMAHRDWLLGRNPWGTSMFTGIPAHGDFPLDVHLPFWLFTKKVIPGGLIDGPLWETIHGKMVGLTLSEPDEFAEFQPNHVKYMDDIGDYSTNEPTMDGTADAIFMFAFFAIPGK</sequence>
<comment type="similarity">
    <text evidence="1">Belongs to the glycosyl hydrolase 9 (cellulase E) family.</text>
</comment>
<evidence type="ECO:0000259" key="6">
    <source>
        <dbReference type="Pfam" id="PF00759"/>
    </source>
</evidence>
<dbReference type="InterPro" id="IPR004197">
    <property type="entry name" value="Cellulase_Ig-like"/>
</dbReference>
<dbReference type="InterPro" id="IPR012341">
    <property type="entry name" value="6hp_glycosidase-like_sf"/>
</dbReference>
<keyword evidence="4" id="KW-0326">Glycosidase</keyword>
<keyword evidence="3" id="KW-0119">Carbohydrate metabolism</keyword>
<dbReference type="SUPFAM" id="SSF81296">
    <property type="entry name" value="E set domains"/>
    <property type="match status" value="1"/>
</dbReference>
<protein>
    <submittedName>
        <fullName evidence="8">Glycoside hydrolase family 9</fullName>
    </submittedName>
</protein>
<dbReference type="Proteomes" id="UP000000493">
    <property type="component" value="Chromosome"/>
</dbReference>
<dbReference type="AlphaFoldDB" id="A0A7U4E3N4"/>
<keyword evidence="9" id="KW-1185">Reference proteome</keyword>
<evidence type="ECO:0000259" key="7">
    <source>
        <dbReference type="Pfam" id="PF02927"/>
    </source>
</evidence>
<evidence type="ECO:0000313" key="9">
    <source>
        <dbReference type="Proteomes" id="UP000000493"/>
    </source>
</evidence>
<feature type="domain" description="Glycoside hydrolase family 9" evidence="6">
    <location>
        <begin position="130"/>
        <end position="595"/>
    </location>
</feature>
<dbReference type="Pfam" id="PF00759">
    <property type="entry name" value="Glyco_hydro_9"/>
    <property type="match status" value="1"/>
</dbReference>
<dbReference type="Gene3D" id="2.60.40.10">
    <property type="entry name" value="Immunoglobulins"/>
    <property type="match status" value="1"/>
</dbReference>
<evidence type="ECO:0000256" key="3">
    <source>
        <dbReference type="ARBA" id="ARBA00023277"/>
    </source>
</evidence>
<feature type="domain" description="Cellulase Ig-like" evidence="7">
    <location>
        <begin position="34"/>
        <end position="115"/>
    </location>
</feature>
<evidence type="ECO:0000256" key="1">
    <source>
        <dbReference type="ARBA" id="ARBA00007072"/>
    </source>
</evidence>
<dbReference type="CDD" id="cd02850">
    <property type="entry name" value="E_set_Cellulase_N"/>
    <property type="match status" value="1"/>
</dbReference>